<evidence type="ECO:0000313" key="6">
    <source>
        <dbReference type="Proteomes" id="UP000242999"/>
    </source>
</evidence>
<dbReference type="InterPro" id="IPR003439">
    <property type="entry name" value="ABC_transporter-like_ATP-bd"/>
</dbReference>
<evidence type="ECO:0000256" key="3">
    <source>
        <dbReference type="ARBA" id="ARBA00022840"/>
    </source>
</evidence>
<dbReference type="OrthoDB" id="9775490at2"/>
<keyword evidence="1" id="KW-0813">Transport</keyword>
<accession>A0A1H6T4P9</accession>
<proteinExistence type="predicted"/>
<feature type="domain" description="ABC transporter" evidence="4">
    <location>
        <begin position="6"/>
        <end position="237"/>
    </location>
</feature>
<dbReference type="AlphaFoldDB" id="A0A1H6T4P9"/>
<dbReference type="Pfam" id="PF00005">
    <property type="entry name" value="ABC_tran"/>
    <property type="match status" value="1"/>
</dbReference>
<dbReference type="InterPro" id="IPR027417">
    <property type="entry name" value="P-loop_NTPase"/>
</dbReference>
<dbReference type="GO" id="GO:0005524">
    <property type="term" value="F:ATP binding"/>
    <property type="evidence" value="ECO:0007669"/>
    <property type="project" value="UniProtKB-KW"/>
</dbReference>
<dbReference type="PANTHER" id="PTHR42711">
    <property type="entry name" value="ABC TRANSPORTER ATP-BINDING PROTEIN"/>
    <property type="match status" value="1"/>
</dbReference>
<reference evidence="6" key="1">
    <citation type="submission" date="2016-10" db="EMBL/GenBank/DDBJ databases">
        <authorList>
            <person name="Varghese N."/>
            <person name="Submissions S."/>
        </authorList>
    </citation>
    <scope>NUCLEOTIDE SEQUENCE [LARGE SCALE GENOMIC DNA]</scope>
    <source>
        <strain evidence="6">DSM 7165</strain>
    </source>
</reference>
<gene>
    <name evidence="5" type="ORF">SAMN05421831_10899</name>
</gene>
<dbReference type="PROSITE" id="PS00211">
    <property type="entry name" value="ABC_TRANSPORTER_1"/>
    <property type="match status" value="1"/>
</dbReference>
<dbReference type="InterPro" id="IPR003593">
    <property type="entry name" value="AAA+_ATPase"/>
</dbReference>
<dbReference type="GO" id="GO:0016887">
    <property type="term" value="F:ATP hydrolysis activity"/>
    <property type="evidence" value="ECO:0007669"/>
    <property type="project" value="InterPro"/>
</dbReference>
<dbReference type="Gene3D" id="3.40.50.300">
    <property type="entry name" value="P-loop containing nucleotide triphosphate hydrolases"/>
    <property type="match status" value="1"/>
</dbReference>
<dbReference type="STRING" id="64971.SAMN05421831_10899"/>
<sequence>MCSQALVIRHLSKTYANGFQALQGIDLTVEEGDFFALLGPNGAGKSTTLGIVSSLINKTEGQIEVCGIDIDKDFATAKRQLGVVPQEFNFNQFEKVLDIVVTQGGFYGMPLAQARSRAEHYLKALGLWDKRHQASRMLSGGMKRRLMIARALVHQPKLLILDEPTAGVDIELRRSMWDFMREINAQGTTIILTTHYLEEAESLCRNIAIIDQGKIIKNSSMKSLLQELNTETFIFDTRTPLTAAVNQQTEGYQVRVLDDSSLEVDLRKGCYLNQVFHFFESQGIQVSSMRNKSNRLEELFVELVQAKNTHLETSSV</sequence>
<dbReference type="PANTHER" id="PTHR42711:SF15">
    <property type="entry name" value="ABC-TYPE MULTIDRUG TRANSPORT SYSTEM, ATPASE COMPONENT"/>
    <property type="match status" value="1"/>
</dbReference>
<dbReference type="PROSITE" id="PS50893">
    <property type="entry name" value="ABC_TRANSPORTER_2"/>
    <property type="match status" value="1"/>
</dbReference>
<dbReference type="RefSeq" id="WP_093310273.1">
    <property type="nucleotide sequence ID" value="NZ_FNYH01000008.1"/>
</dbReference>
<evidence type="ECO:0000256" key="2">
    <source>
        <dbReference type="ARBA" id="ARBA00022741"/>
    </source>
</evidence>
<keyword evidence="2" id="KW-0547">Nucleotide-binding</keyword>
<keyword evidence="6" id="KW-1185">Reference proteome</keyword>
<protein>
    <submittedName>
        <fullName evidence="5">ABC-2 type transport system ATP-binding protein</fullName>
    </submittedName>
</protein>
<dbReference type="CDD" id="cd03230">
    <property type="entry name" value="ABC_DR_subfamily_A"/>
    <property type="match status" value="1"/>
</dbReference>
<organism evidence="5 6">
    <name type="scientific">Allopseudospirillum japonicum</name>
    <dbReference type="NCBI Taxonomy" id="64971"/>
    <lineage>
        <taxon>Bacteria</taxon>
        <taxon>Pseudomonadati</taxon>
        <taxon>Pseudomonadota</taxon>
        <taxon>Gammaproteobacteria</taxon>
        <taxon>Oceanospirillales</taxon>
        <taxon>Oceanospirillaceae</taxon>
        <taxon>Allopseudospirillum</taxon>
    </lineage>
</organism>
<evidence type="ECO:0000256" key="1">
    <source>
        <dbReference type="ARBA" id="ARBA00022448"/>
    </source>
</evidence>
<name>A0A1H6T4P9_9GAMM</name>
<dbReference type="Proteomes" id="UP000242999">
    <property type="component" value="Unassembled WGS sequence"/>
</dbReference>
<dbReference type="EMBL" id="FNYH01000008">
    <property type="protein sequence ID" value="SEI72067.1"/>
    <property type="molecule type" value="Genomic_DNA"/>
</dbReference>
<evidence type="ECO:0000259" key="4">
    <source>
        <dbReference type="PROSITE" id="PS50893"/>
    </source>
</evidence>
<keyword evidence="3 5" id="KW-0067">ATP-binding</keyword>
<dbReference type="InterPro" id="IPR050763">
    <property type="entry name" value="ABC_transporter_ATP-binding"/>
</dbReference>
<evidence type="ECO:0000313" key="5">
    <source>
        <dbReference type="EMBL" id="SEI72067.1"/>
    </source>
</evidence>
<dbReference type="SUPFAM" id="SSF52540">
    <property type="entry name" value="P-loop containing nucleoside triphosphate hydrolases"/>
    <property type="match status" value="1"/>
</dbReference>
<dbReference type="InterPro" id="IPR017871">
    <property type="entry name" value="ABC_transporter-like_CS"/>
</dbReference>
<dbReference type="SMART" id="SM00382">
    <property type="entry name" value="AAA"/>
    <property type="match status" value="1"/>
</dbReference>